<organism evidence="5 6">
    <name type="scientific">Leptidea sinapis</name>
    <dbReference type="NCBI Taxonomy" id="189913"/>
    <lineage>
        <taxon>Eukaryota</taxon>
        <taxon>Metazoa</taxon>
        <taxon>Ecdysozoa</taxon>
        <taxon>Arthropoda</taxon>
        <taxon>Hexapoda</taxon>
        <taxon>Insecta</taxon>
        <taxon>Pterygota</taxon>
        <taxon>Neoptera</taxon>
        <taxon>Endopterygota</taxon>
        <taxon>Lepidoptera</taxon>
        <taxon>Glossata</taxon>
        <taxon>Ditrysia</taxon>
        <taxon>Papilionoidea</taxon>
        <taxon>Pieridae</taxon>
        <taxon>Dismorphiinae</taxon>
        <taxon>Leptidea</taxon>
    </lineage>
</organism>
<dbReference type="AlphaFoldDB" id="A0A5E4PUD4"/>
<dbReference type="InterPro" id="IPR007110">
    <property type="entry name" value="Ig-like_dom"/>
</dbReference>
<name>A0A5E4PUD4_9NEOP</name>
<dbReference type="InterPro" id="IPR050958">
    <property type="entry name" value="Cell_Adh-Cytoskel_Orgn"/>
</dbReference>
<dbReference type="Gene3D" id="2.60.40.10">
    <property type="entry name" value="Immunoglobulins"/>
    <property type="match status" value="1"/>
</dbReference>
<keyword evidence="1" id="KW-0732">Signal</keyword>
<dbReference type="PANTHER" id="PTHR45080:SF8">
    <property type="entry name" value="IG-LIKE DOMAIN-CONTAINING PROTEIN"/>
    <property type="match status" value="1"/>
</dbReference>
<feature type="non-terminal residue" evidence="5">
    <location>
        <position position="1"/>
    </location>
</feature>
<dbReference type="InterPro" id="IPR036179">
    <property type="entry name" value="Ig-like_dom_sf"/>
</dbReference>
<evidence type="ECO:0000313" key="6">
    <source>
        <dbReference type="Proteomes" id="UP000324832"/>
    </source>
</evidence>
<dbReference type="CDD" id="cd00096">
    <property type="entry name" value="Ig"/>
    <property type="match status" value="1"/>
</dbReference>
<evidence type="ECO:0000313" key="5">
    <source>
        <dbReference type="EMBL" id="VVC89677.1"/>
    </source>
</evidence>
<keyword evidence="2" id="KW-1015">Disulfide bond</keyword>
<dbReference type="EMBL" id="FZQP02000604">
    <property type="protein sequence ID" value="VVC89677.1"/>
    <property type="molecule type" value="Genomic_DNA"/>
</dbReference>
<dbReference type="GO" id="GO:0005886">
    <property type="term" value="C:plasma membrane"/>
    <property type="evidence" value="ECO:0007669"/>
    <property type="project" value="TreeGrafter"/>
</dbReference>
<dbReference type="GO" id="GO:0030424">
    <property type="term" value="C:axon"/>
    <property type="evidence" value="ECO:0007669"/>
    <property type="project" value="TreeGrafter"/>
</dbReference>
<keyword evidence="3" id="KW-0393">Immunoglobulin domain</keyword>
<dbReference type="PANTHER" id="PTHR45080">
    <property type="entry name" value="CONTACTIN 5"/>
    <property type="match status" value="1"/>
</dbReference>
<evidence type="ECO:0000259" key="4">
    <source>
        <dbReference type="PROSITE" id="PS50835"/>
    </source>
</evidence>
<dbReference type="GO" id="GO:0008046">
    <property type="term" value="F:axon guidance receptor activity"/>
    <property type="evidence" value="ECO:0007669"/>
    <property type="project" value="TreeGrafter"/>
</dbReference>
<dbReference type="GO" id="GO:0007156">
    <property type="term" value="P:homophilic cell adhesion via plasma membrane adhesion molecules"/>
    <property type="evidence" value="ECO:0007669"/>
    <property type="project" value="TreeGrafter"/>
</dbReference>
<evidence type="ECO:0000256" key="2">
    <source>
        <dbReference type="ARBA" id="ARBA00023157"/>
    </source>
</evidence>
<dbReference type="SUPFAM" id="SSF48726">
    <property type="entry name" value="Immunoglobulin"/>
    <property type="match status" value="1"/>
</dbReference>
<accession>A0A5E4PUD4</accession>
<protein>
    <recommendedName>
        <fullName evidence="4">Ig-like domain-containing protein</fullName>
    </recommendedName>
</protein>
<dbReference type="GO" id="GO:0043025">
    <property type="term" value="C:neuronal cell body"/>
    <property type="evidence" value="ECO:0007669"/>
    <property type="project" value="TreeGrafter"/>
</dbReference>
<proteinExistence type="predicted"/>
<dbReference type="Proteomes" id="UP000324832">
    <property type="component" value="Unassembled WGS sequence"/>
</dbReference>
<evidence type="ECO:0000256" key="1">
    <source>
        <dbReference type="ARBA" id="ARBA00022729"/>
    </source>
</evidence>
<dbReference type="Pfam" id="PF07679">
    <property type="entry name" value="I-set"/>
    <property type="match status" value="1"/>
</dbReference>
<reference evidence="5 6" key="1">
    <citation type="submission" date="2017-07" db="EMBL/GenBank/DDBJ databases">
        <authorList>
            <person name="Talla V."/>
            <person name="Backstrom N."/>
        </authorList>
    </citation>
    <scope>NUCLEOTIDE SEQUENCE [LARGE SCALE GENOMIC DNA]</scope>
</reference>
<feature type="non-terminal residue" evidence="5">
    <location>
        <position position="269"/>
    </location>
</feature>
<keyword evidence="6" id="KW-1185">Reference proteome</keyword>
<evidence type="ECO:0000256" key="3">
    <source>
        <dbReference type="ARBA" id="ARBA00023319"/>
    </source>
</evidence>
<sequence length="269" mass="30499">LFISAIYIPISLAFTILSNWGQGSSTQSKPLPQVVWKKDGRTILSSQRITQDNYGMTLVVKRAGYEDQGTYTCEVSNGVGQAQSYSIQLNVEVRTYIIGTDMTCRAHLNKLHVLLTQFEAEPKLLLGQQLNKWFLIGDEASQEVFQDVDALKQKLEDLKTLVNDNNMVGVETVEKGLSDDRLVQAIRSKQIKFGGKISAAYHIFKHATDPPSDYMKMAVASFWRRMDAFCCVHLEPLGQVKFFMLLLFPSFKLINDLLLDIHNIILFRM</sequence>
<gene>
    <name evidence="5" type="ORF">LSINAPIS_LOCUS2741</name>
</gene>
<dbReference type="PROSITE" id="PS50835">
    <property type="entry name" value="IG_LIKE"/>
    <property type="match status" value="1"/>
</dbReference>
<dbReference type="InterPro" id="IPR013098">
    <property type="entry name" value="Ig_I-set"/>
</dbReference>
<dbReference type="InterPro" id="IPR013783">
    <property type="entry name" value="Ig-like_fold"/>
</dbReference>
<feature type="domain" description="Ig-like" evidence="4">
    <location>
        <begin position="1"/>
        <end position="90"/>
    </location>
</feature>
<dbReference type="GO" id="GO:0050808">
    <property type="term" value="P:synapse organization"/>
    <property type="evidence" value="ECO:0007669"/>
    <property type="project" value="TreeGrafter"/>
</dbReference>